<dbReference type="EC" id="2.7.7.18" evidence="11"/>
<dbReference type="GO" id="GO:0004515">
    <property type="term" value="F:nicotinate-nucleotide adenylyltransferase activity"/>
    <property type="evidence" value="ECO:0007669"/>
    <property type="project" value="UniProtKB-EC"/>
</dbReference>
<keyword evidence="4 11" id="KW-0662">Pyridine nucleotide biosynthesis</keyword>
<feature type="domain" description="Cytidyltransferase-like" evidence="12">
    <location>
        <begin position="16"/>
        <end position="194"/>
    </location>
</feature>
<evidence type="ECO:0000256" key="11">
    <source>
        <dbReference type="HAMAP-Rule" id="MF_00244"/>
    </source>
</evidence>
<dbReference type="Pfam" id="PF01467">
    <property type="entry name" value="CTP_transf_like"/>
    <property type="match status" value="1"/>
</dbReference>
<evidence type="ECO:0000256" key="9">
    <source>
        <dbReference type="ARBA" id="ARBA00023027"/>
    </source>
</evidence>
<evidence type="ECO:0000256" key="3">
    <source>
        <dbReference type="ARBA" id="ARBA00009014"/>
    </source>
</evidence>
<keyword evidence="8 11" id="KW-0067">ATP-binding</keyword>
<accession>A0ABT2YR40</accession>
<gene>
    <name evidence="11 13" type="primary">nadD</name>
    <name evidence="13" type="ORF">OFY17_05530</name>
</gene>
<evidence type="ECO:0000259" key="12">
    <source>
        <dbReference type="Pfam" id="PF01467"/>
    </source>
</evidence>
<dbReference type="NCBIfam" id="TIGR00482">
    <property type="entry name" value="nicotinate (nicotinamide) nucleotide adenylyltransferase"/>
    <property type="match status" value="1"/>
</dbReference>
<proteinExistence type="inferred from homology"/>
<keyword evidence="5 11" id="KW-0808">Transferase</keyword>
<dbReference type="Gene3D" id="3.40.50.620">
    <property type="entry name" value="HUPs"/>
    <property type="match status" value="1"/>
</dbReference>
<dbReference type="InterPro" id="IPR005248">
    <property type="entry name" value="NadD/NMNAT"/>
</dbReference>
<comment type="function">
    <text evidence="1 11">Catalyzes the reversible adenylation of nicotinate mononucleotide (NaMN) to nicotinic acid adenine dinucleotide (NaAD).</text>
</comment>
<dbReference type="InterPro" id="IPR004821">
    <property type="entry name" value="Cyt_trans-like"/>
</dbReference>
<evidence type="ECO:0000313" key="14">
    <source>
        <dbReference type="Proteomes" id="UP001209713"/>
    </source>
</evidence>
<dbReference type="SUPFAM" id="SSF52374">
    <property type="entry name" value="Nucleotidylyl transferase"/>
    <property type="match status" value="1"/>
</dbReference>
<evidence type="ECO:0000256" key="1">
    <source>
        <dbReference type="ARBA" id="ARBA00002324"/>
    </source>
</evidence>
<evidence type="ECO:0000256" key="7">
    <source>
        <dbReference type="ARBA" id="ARBA00022741"/>
    </source>
</evidence>
<evidence type="ECO:0000256" key="6">
    <source>
        <dbReference type="ARBA" id="ARBA00022695"/>
    </source>
</evidence>
<dbReference type="PANTHER" id="PTHR39321:SF3">
    <property type="entry name" value="PHOSPHOPANTETHEINE ADENYLYLTRANSFERASE"/>
    <property type="match status" value="1"/>
</dbReference>
<evidence type="ECO:0000256" key="10">
    <source>
        <dbReference type="ARBA" id="ARBA00048721"/>
    </source>
</evidence>
<dbReference type="NCBIfam" id="NF000839">
    <property type="entry name" value="PRK00071.1-1"/>
    <property type="match status" value="1"/>
</dbReference>
<evidence type="ECO:0000313" key="13">
    <source>
        <dbReference type="EMBL" id="MCV2402347.1"/>
    </source>
</evidence>
<reference evidence="13 14" key="1">
    <citation type="submission" date="2022-10" db="EMBL/GenBank/DDBJ databases">
        <title>Marinomonas transparenta sp. nov. and Marinomonas sargassi sp. nov., isolated from marine alga (Sargassum natans (L.) Gaillon).</title>
        <authorList>
            <person name="Wang Y."/>
        </authorList>
    </citation>
    <scope>NUCLEOTIDE SEQUENCE [LARGE SCALE GENOMIC DNA]</scope>
    <source>
        <strain evidence="13 14">C2222</strain>
    </source>
</reference>
<evidence type="ECO:0000256" key="2">
    <source>
        <dbReference type="ARBA" id="ARBA00005019"/>
    </source>
</evidence>
<dbReference type="RefSeq" id="WP_263529727.1">
    <property type="nucleotide sequence ID" value="NZ_JAOVZB010000002.1"/>
</dbReference>
<keyword evidence="6 11" id="KW-0548">Nucleotidyltransferase</keyword>
<organism evidence="13 14">
    <name type="scientific">Marinomonas sargassi</name>
    <dbReference type="NCBI Taxonomy" id="2984494"/>
    <lineage>
        <taxon>Bacteria</taxon>
        <taxon>Pseudomonadati</taxon>
        <taxon>Pseudomonadota</taxon>
        <taxon>Gammaproteobacteria</taxon>
        <taxon>Oceanospirillales</taxon>
        <taxon>Oceanospirillaceae</taxon>
        <taxon>Marinomonas</taxon>
    </lineage>
</organism>
<comment type="similarity">
    <text evidence="3 11">Belongs to the NadD family.</text>
</comment>
<comment type="catalytic activity">
    <reaction evidence="10 11">
        <text>nicotinate beta-D-ribonucleotide + ATP + H(+) = deamido-NAD(+) + diphosphate</text>
        <dbReference type="Rhea" id="RHEA:22860"/>
        <dbReference type="ChEBI" id="CHEBI:15378"/>
        <dbReference type="ChEBI" id="CHEBI:30616"/>
        <dbReference type="ChEBI" id="CHEBI:33019"/>
        <dbReference type="ChEBI" id="CHEBI:57502"/>
        <dbReference type="ChEBI" id="CHEBI:58437"/>
        <dbReference type="EC" id="2.7.7.18"/>
    </reaction>
</comment>
<dbReference type="CDD" id="cd02165">
    <property type="entry name" value="NMNAT"/>
    <property type="match status" value="1"/>
</dbReference>
<name>A0ABT2YR40_9GAMM</name>
<dbReference type="EMBL" id="JAOVZB010000002">
    <property type="protein sequence ID" value="MCV2402347.1"/>
    <property type="molecule type" value="Genomic_DNA"/>
</dbReference>
<keyword evidence="14" id="KW-1185">Reference proteome</keyword>
<comment type="pathway">
    <text evidence="2 11">Cofactor biosynthesis; NAD(+) biosynthesis; deamido-NAD(+) from nicotinate D-ribonucleotide: step 1/1.</text>
</comment>
<protein>
    <recommendedName>
        <fullName evidence="11">Probable nicotinate-nucleotide adenylyltransferase</fullName>
        <ecNumber evidence="11">2.7.7.18</ecNumber>
    </recommendedName>
    <alternativeName>
        <fullName evidence="11">Deamido-NAD(+) diphosphorylase</fullName>
    </alternativeName>
    <alternativeName>
        <fullName evidence="11">Deamido-NAD(+) pyrophosphorylase</fullName>
    </alternativeName>
    <alternativeName>
        <fullName evidence="11">Nicotinate mononucleotide adenylyltransferase</fullName>
        <shortName evidence="11">NaMN adenylyltransferase</shortName>
    </alternativeName>
</protein>
<dbReference type="Proteomes" id="UP001209713">
    <property type="component" value="Unassembled WGS sequence"/>
</dbReference>
<evidence type="ECO:0000256" key="5">
    <source>
        <dbReference type="ARBA" id="ARBA00022679"/>
    </source>
</evidence>
<keyword evidence="7 11" id="KW-0547">Nucleotide-binding</keyword>
<dbReference type="NCBIfam" id="TIGR00125">
    <property type="entry name" value="cyt_tran_rel"/>
    <property type="match status" value="1"/>
</dbReference>
<evidence type="ECO:0000256" key="8">
    <source>
        <dbReference type="ARBA" id="ARBA00022840"/>
    </source>
</evidence>
<dbReference type="HAMAP" id="MF_00244">
    <property type="entry name" value="NaMN_adenylyltr"/>
    <property type="match status" value="1"/>
</dbReference>
<dbReference type="NCBIfam" id="NF000840">
    <property type="entry name" value="PRK00071.1-3"/>
    <property type="match status" value="1"/>
</dbReference>
<comment type="caution">
    <text evidence="13">The sequence shown here is derived from an EMBL/GenBank/DDBJ whole genome shotgun (WGS) entry which is preliminary data.</text>
</comment>
<dbReference type="InterPro" id="IPR014729">
    <property type="entry name" value="Rossmann-like_a/b/a_fold"/>
</dbReference>
<evidence type="ECO:0000256" key="4">
    <source>
        <dbReference type="ARBA" id="ARBA00022642"/>
    </source>
</evidence>
<keyword evidence="9 11" id="KW-0520">NAD</keyword>
<dbReference type="PANTHER" id="PTHR39321">
    <property type="entry name" value="NICOTINATE-NUCLEOTIDE ADENYLYLTRANSFERASE-RELATED"/>
    <property type="match status" value="1"/>
</dbReference>
<sequence>MTIKESAVTKGSGVAIMGGTFNPIHNGHLRTAVEVLEKFEFSSIRLLPCFQPVHKNSPSASPSQRLDMVALAANSCSKIAVDSREIERQGPSYSVDSLKEIREEVGPDEPIIMVLGMDSFLSLSTWHKWQELIQYAHLLVVSRPGWEPDFISELESFYENHRAPSSDALQCAPSGLVWLETLTPLAVSSSMIRKLAFQHRSIAYLLPESVQQYIERNKLYQ</sequence>